<evidence type="ECO:0000256" key="3">
    <source>
        <dbReference type="ARBA" id="ARBA00022516"/>
    </source>
</evidence>
<comment type="subcellular location">
    <subcellularLocation>
        <location evidence="1">Membrane</location>
        <topology evidence="1">Multi-pass membrane protein</topology>
    </subcellularLocation>
</comment>
<evidence type="ECO:0000256" key="6">
    <source>
        <dbReference type="ARBA" id="ARBA00022778"/>
    </source>
</evidence>
<dbReference type="GO" id="GO:0016132">
    <property type="term" value="P:brassinosteroid biosynthetic process"/>
    <property type="evidence" value="ECO:0007669"/>
    <property type="project" value="TreeGrafter"/>
</dbReference>
<keyword evidence="9 18" id="KW-1133">Transmembrane helix</keyword>
<evidence type="ECO:0000313" key="19">
    <source>
        <dbReference type="EMBL" id="KAK4041867.1"/>
    </source>
</evidence>
<keyword evidence="15 18" id="KW-0753">Steroid metabolism</keyword>
<comment type="caution">
    <text evidence="18">Lacks conserved residue(s) required for the propagation of feature annotation.</text>
</comment>
<dbReference type="PANTHER" id="PTHR21257">
    <property type="entry name" value="DELTA(14)-STEROL REDUCTASE"/>
    <property type="match status" value="1"/>
</dbReference>
<keyword evidence="5 18" id="KW-0812">Transmembrane</keyword>
<dbReference type="PANTHER" id="PTHR21257:SF38">
    <property type="entry name" value="7-DEHYDROCHOLESTEROL REDUCTASE"/>
    <property type="match status" value="1"/>
</dbReference>
<feature type="transmembrane region" description="Helical" evidence="18">
    <location>
        <begin position="16"/>
        <end position="34"/>
    </location>
</feature>
<evidence type="ECO:0000256" key="5">
    <source>
        <dbReference type="ARBA" id="ARBA00022692"/>
    </source>
</evidence>
<keyword evidence="8 18" id="KW-0752">Steroid biosynthesis</keyword>
<sequence>MSCRFFETLDGAHERFSFYSVFGFAVMMPHLWTLQTQYLASHPVQLSTPPVVLLVIGFAAGWTLNHIANDQKNISRRTEGKFRIAGQEVETVEAKYQTADGKIHRTVLLCSGL</sequence>
<gene>
    <name evidence="19" type="ORF">C8A01DRAFT_34118</name>
</gene>
<reference evidence="20" key="1">
    <citation type="journal article" date="2023" name="Mol. Phylogenet. Evol.">
        <title>Genome-scale phylogeny and comparative genomics of the fungal order Sordariales.</title>
        <authorList>
            <person name="Hensen N."/>
            <person name="Bonometti L."/>
            <person name="Westerberg I."/>
            <person name="Brannstrom I.O."/>
            <person name="Guillou S."/>
            <person name="Cros-Aarteil S."/>
            <person name="Calhoun S."/>
            <person name="Haridas S."/>
            <person name="Kuo A."/>
            <person name="Mondo S."/>
            <person name="Pangilinan J."/>
            <person name="Riley R."/>
            <person name="LaButti K."/>
            <person name="Andreopoulos B."/>
            <person name="Lipzen A."/>
            <person name="Chen C."/>
            <person name="Yan M."/>
            <person name="Daum C."/>
            <person name="Ng V."/>
            <person name="Clum A."/>
            <person name="Steindorff A."/>
            <person name="Ohm R.A."/>
            <person name="Martin F."/>
            <person name="Silar P."/>
            <person name="Natvig D.O."/>
            <person name="Lalanne C."/>
            <person name="Gautier V."/>
            <person name="Ament-Velasquez S.L."/>
            <person name="Kruys A."/>
            <person name="Hutchinson M.I."/>
            <person name="Powell A.J."/>
            <person name="Barry K."/>
            <person name="Miller A.N."/>
            <person name="Grigoriev I.V."/>
            <person name="Debuchy R."/>
            <person name="Gladieux P."/>
            <person name="Hiltunen Thoren M."/>
            <person name="Johannesson H."/>
        </authorList>
    </citation>
    <scope>NUCLEOTIDE SEQUENCE [LARGE SCALE GENOMIC DNA]</scope>
    <source>
        <strain evidence="20">CBS 284.82</strain>
    </source>
</reference>
<evidence type="ECO:0000256" key="16">
    <source>
        <dbReference type="ARBA" id="ARBA00038851"/>
    </source>
</evidence>
<dbReference type="Pfam" id="PF01222">
    <property type="entry name" value="ERG4_ERG24"/>
    <property type="match status" value="1"/>
</dbReference>
<comment type="similarity">
    <text evidence="2 18">Belongs to the ERG4/ERG24 family.</text>
</comment>
<keyword evidence="10 18" id="KW-0560">Oxidoreductase</keyword>
<name>A0AAN6PJE4_9PEZI</name>
<dbReference type="Proteomes" id="UP001303115">
    <property type="component" value="Unassembled WGS sequence"/>
</dbReference>
<accession>A0AAN6PJE4</accession>
<evidence type="ECO:0000256" key="15">
    <source>
        <dbReference type="ARBA" id="ARBA00023221"/>
    </source>
</evidence>
<dbReference type="GO" id="GO:0006695">
    <property type="term" value="P:cholesterol biosynthetic process"/>
    <property type="evidence" value="ECO:0007669"/>
    <property type="project" value="UniProtKB-KW"/>
</dbReference>
<dbReference type="GO" id="GO:0047598">
    <property type="term" value="F:7-dehydrocholesterol reductase activity"/>
    <property type="evidence" value="ECO:0007669"/>
    <property type="project" value="UniProtKB-EC"/>
</dbReference>
<evidence type="ECO:0000256" key="1">
    <source>
        <dbReference type="ARBA" id="ARBA00004141"/>
    </source>
</evidence>
<keyword evidence="7" id="KW-0521">NADP</keyword>
<evidence type="ECO:0000313" key="20">
    <source>
        <dbReference type="Proteomes" id="UP001303115"/>
    </source>
</evidence>
<evidence type="ECO:0000256" key="4">
    <source>
        <dbReference type="ARBA" id="ARBA00022548"/>
    </source>
</evidence>
<keyword evidence="6" id="KW-0152">Cholesterol biosynthesis</keyword>
<evidence type="ECO:0000256" key="18">
    <source>
        <dbReference type="RuleBase" id="RU369120"/>
    </source>
</evidence>
<organism evidence="19 20">
    <name type="scientific">Parachaetomium inaequale</name>
    <dbReference type="NCBI Taxonomy" id="2588326"/>
    <lineage>
        <taxon>Eukaryota</taxon>
        <taxon>Fungi</taxon>
        <taxon>Dikarya</taxon>
        <taxon>Ascomycota</taxon>
        <taxon>Pezizomycotina</taxon>
        <taxon>Sordariomycetes</taxon>
        <taxon>Sordariomycetidae</taxon>
        <taxon>Sordariales</taxon>
        <taxon>Chaetomiaceae</taxon>
        <taxon>Parachaetomium</taxon>
    </lineage>
</organism>
<evidence type="ECO:0000256" key="12">
    <source>
        <dbReference type="ARBA" id="ARBA00023098"/>
    </source>
</evidence>
<protein>
    <recommendedName>
        <fullName evidence="16">7-dehydrocholesterol reductase</fullName>
        <ecNumber evidence="16">1.3.1.21</ecNumber>
    </recommendedName>
    <alternativeName>
        <fullName evidence="17">Sterol Delta(7)-reductase</fullName>
    </alternativeName>
</protein>
<comment type="caution">
    <text evidence="19">The sequence shown here is derived from an EMBL/GenBank/DDBJ whole genome shotgun (WGS) entry which is preliminary data.</text>
</comment>
<evidence type="ECO:0000256" key="17">
    <source>
        <dbReference type="ARBA" id="ARBA00042688"/>
    </source>
</evidence>
<feature type="transmembrane region" description="Helical" evidence="18">
    <location>
        <begin position="46"/>
        <end position="68"/>
    </location>
</feature>
<dbReference type="InterPro" id="IPR001171">
    <property type="entry name" value="ERG24_DHCR-like"/>
</dbReference>
<keyword evidence="11 18" id="KW-0756">Sterol biosynthesis</keyword>
<evidence type="ECO:0000256" key="11">
    <source>
        <dbReference type="ARBA" id="ARBA00023011"/>
    </source>
</evidence>
<dbReference type="AlphaFoldDB" id="A0AAN6PJE4"/>
<evidence type="ECO:0000256" key="7">
    <source>
        <dbReference type="ARBA" id="ARBA00022857"/>
    </source>
</evidence>
<evidence type="ECO:0000256" key="2">
    <source>
        <dbReference type="ARBA" id="ARBA00005402"/>
    </source>
</evidence>
<keyword evidence="4" id="KW-0153">Cholesterol metabolism</keyword>
<evidence type="ECO:0000256" key="13">
    <source>
        <dbReference type="ARBA" id="ARBA00023136"/>
    </source>
</evidence>
<keyword evidence="3 18" id="KW-0444">Lipid biosynthesis</keyword>
<dbReference type="GO" id="GO:0005789">
    <property type="term" value="C:endoplasmic reticulum membrane"/>
    <property type="evidence" value="ECO:0007669"/>
    <property type="project" value="TreeGrafter"/>
</dbReference>
<keyword evidence="12 18" id="KW-0443">Lipid metabolism</keyword>
<proteinExistence type="inferred from homology"/>
<keyword evidence="14 18" id="KW-1207">Sterol metabolism</keyword>
<evidence type="ECO:0000256" key="8">
    <source>
        <dbReference type="ARBA" id="ARBA00022955"/>
    </source>
</evidence>
<evidence type="ECO:0000256" key="14">
    <source>
        <dbReference type="ARBA" id="ARBA00023166"/>
    </source>
</evidence>
<evidence type="ECO:0000256" key="10">
    <source>
        <dbReference type="ARBA" id="ARBA00023002"/>
    </source>
</evidence>
<evidence type="ECO:0000256" key="9">
    <source>
        <dbReference type="ARBA" id="ARBA00022989"/>
    </source>
</evidence>
<keyword evidence="13 18" id="KW-0472">Membrane</keyword>
<keyword evidence="20" id="KW-1185">Reference proteome</keyword>
<dbReference type="EC" id="1.3.1.21" evidence="16"/>
<dbReference type="EMBL" id="MU854350">
    <property type="protein sequence ID" value="KAK4041867.1"/>
    <property type="molecule type" value="Genomic_DNA"/>
</dbReference>